<name>A0A164PKS2_9AGAM</name>
<dbReference type="PANTHER" id="PTHR23159:SF31">
    <property type="entry name" value="CENTROSOME-ASSOCIATED PROTEIN CEP250 ISOFORM X1"/>
    <property type="match status" value="1"/>
</dbReference>
<dbReference type="AlphaFoldDB" id="A0A164PKS2"/>
<feature type="region of interest" description="Disordered" evidence="2">
    <location>
        <begin position="584"/>
        <end position="638"/>
    </location>
</feature>
<dbReference type="OrthoDB" id="1431934at2759"/>
<reference evidence="3 4" key="1">
    <citation type="journal article" date="2016" name="Mol. Biol. Evol.">
        <title>Comparative Genomics of Early-Diverging Mushroom-Forming Fungi Provides Insights into the Origins of Lignocellulose Decay Capabilities.</title>
        <authorList>
            <person name="Nagy L.G."/>
            <person name="Riley R."/>
            <person name="Tritt A."/>
            <person name="Adam C."/>
            <person name="Daum C."/>
            <person name="Floudas D."/>
            <person name="Sun H."/>
            <person name="Yadav J.S."/>
            <person name="Pangilinan J."/>
            <person name="Larsson K.H."/>
            <person name="Matsuura K."/>
            <person name="Barry K."/>
            <person name="Labutti K."/>
            <person name="Kuo R."/>
            <person name="Ohm R.A."/>
            <person name="Bhattacharya S.S."/>
            <person name="Shirouzu T."/>
            <person name="Yoshinaga Y."/>
            <person name="Martin F.M."/>
            <person name="Grigoriev I.V."/>
            <person name="Hibbett D.S."/>
        </authorList>
    </citation>
    <scope>NUCLEOTIDE SEQUENCE [LARGE SCALE GENOMIC DNA]</scope>
    <source>
        <strain evidence="3 4">HHB9708</strain>
    </source>
</reference>
<accession>A0A164PKS2</accession>
<proteinExistence type="predicted"/>
<keyword evidence="1" id="KW-0175">Coiled coil</keyword>
<feature type="region of interest" description="Disordered" evidence="2">
    <location>
        <begin position="959"/>
        <end position="990"/>
    </location>
</feature>
<feature type="compositionally biased region" description="Low complexity" evidence="2">
    <location>
        <begin position="608"/>
        <end position="627"/>
    </location>
</feature>
<evidence type="ECO:0000256" key="1">
    <source>
        <dbReference type="SAM" id="Coils"/>
    </source>
</evidence>
<feature type="coiled-coil region" evidence="1">
    <location>
        <begin position="684"/>
        <end position="750"/>
    </location>
</feature>
<feature type="coiled-coil region" evidence="1">
    <location>
        <begin position="1036"/>
        <end position="1070"/>
    </location>
</feature>
<dbReference type="Proteomes" id="UP000076722">
    <property type="component" value="Unassembled WGS sequence"/>
</dbReference>
<feature type="compositionally biased region" description="Polar residues" evidence="2">
    <location>
        <begin position="817"/>
        <end position="870"/>
    </location>
</feature>
<sequence>MFLHVLDQAIFELRHATEYPVNAAHCIVSTFKSLPDLFSATGWMLGYTTISSYSFAQRKSGTLEQSTFRHREAGHPAIVASKAGYCNYQPPICRDMNEHQPDLQKNANMDALKRSYGIQGGIESAAPQVHPGASLMFQTLRRGEEYIISFGGTRQRGHGGLSSGGIAALNAVRVILCAEAGIGGSQWLGKLTDPNLTEDIIGITSYWSDSAHLDVNDIGSLPLFESSLKHKYTESGMVSAKRFVELLRRLQNFAGTAVPDLWSSAVVLTRPPEIISIIFVPLNDPNLPGIFIVFDSHPRPTKETIGASMIVFPSASAAASYLSELFYMDPEILSSINLYEAAQLSQYSAEFFVVNPNWSHQGDEHALYVANFQLLGIRSGVTSGQRKSATQSPNMMPLIDMLGRAEERALGLEAKLATSEATAREFQDQLTWLQEQAEGYVSLTRTELEKQQIAWNEQKTVLEVTQRILANEITRLTREIEDQRSSHEAVIHDIVAQRDTSDRSSANLVVELPPHDPLRLVQQDHLPKVKVGMQSEIQNLGQELDKLRDLLEFKDRAIVGIAERADNLELQLRRFDEELNTSRQSHVYLPREDPSPPQSAPLQEKAMSSFSGSSNSSHPPPSILSNSGLGPSSQFSRSHSIITQHRASATHVEPETNESEDLHLRLIGLETELRSLGKEKEAVVSEAQTEKEAYEKLIADLGEKTRRLETQVTETEVSHSAKMEDAAREADRLRRDLAAAEHKAQQFASERDGLDSQFLTLTETHASEMMNMIIAHGRRAKDLLIELKQTREEIMRVKLHGGASEIAADVEDVDTETPVSNLNDIPISSSEPSALSNSTFSQGTDSSPQAQSPLSMTFDQSFDASENSAPENPGDDLQDEAGPGPSRTPDRIMEAMAMFDVASKYPRQRWDPEALPHSTLSADDSSNQKDLIRRQHGVPLPSPGHRLVVPSMIPKSSPLWTSAAHPRRLHTAPPISSKGKGKQTWTAGDQEGVSPVEDAFFVKADGDSGEAEIGISGAPGDVDVVVDDMQSTSGVADDDEEASLALAQQLQEEEDQEAQSRNLAQQMQDEIDREGTSHGMSFNLGLGTRLNRIKPKRSANLVRRDPRGHSSISVHIVSSEPAS</sequence>
<evidence type="ECO:0000313" key="3">
    <source>
        <dbReference type="EMBL" id="KZS88828.1"/>
    </source>
</evidence>
<feature type="region of interest" description="Disordered" evidence="2">
    <location>
        <begin position="1095"/>
        <end position="1123"/>
    </location>
</feature>
<gene>
    <name evidence="3" type="ORF">SISNIDRAFT_469894</name>
</gene>
<protein>
    <submittedName>
        <fullName evidence="3">Uncharacterized protein</fullName>
    </submittedName>
</protein>
<organism evidence="3 4">
    <name type="scientific">Sistotremastrum niveocremeum HHB9708</name>
    <dbReference type="NCBI Taxonomy" id="1314777"/>
    <lineage>
        <taxon>Eukaryota</taxon>
        <taxon>Fungi</taxon>
        <taxon>Dikarya</taxon>
        <taxon>Basidiomycota</taxon>
        <taxon>Agaricomycotina</taxon>
        <taxon>Agaricomycetes</taxon>
        <taxon>Sistotremastrales</taxon>
        <taxon>Sistotremastraceae</taxon>
        <taxon>Sertulicium</taxon>
        <taxon>Sertulicium niveocremeum</taxon>
    </lineage>
</organism>
<evidence type="ECO:0000256" key="2">
    <source>
        <dbReference type="SAM" id="MobiDB-lite"/>
    </source>
</evidence>
<feature type="compositionally biased region" description="Low complexity" evidence="2">
    <location>
        <begin position="1109"/>
        <end position="1123"/>
    </location>
</feature>
<feature type="region of interest" description="Disordered" evidence="2">
    <location>
        <begin position="808"/>
        <end position="890"/>
    </location>
</feature>
<dbReference type="EMBL" id="KV419433">
    <property type="protein sequence ID" value="KZS88828.1"/>
    <property type="molecule type" value="Genomic_DNA"/>
</dbReference>
<keyword evidence="4" id="KW-1185">Reference proteome</keyword>
<feature type="compositionally biased region" description="Polar residues" evidence="2">
    <location>
        <begin position="628"/>
        <end position="638"/>
    </location>
</feature>
<dbReference type="PANTHER" id="PTHR23159">
    <property type="entry name" value="CENTROSOMAL PROTEIN 2"/>
    <property type="match status" value="1"/>
</dbReference>
<evidence type="ECO:0000313" key="4">
    <source>
        <dbReference type="Proteomes" id="UP000076722"/>
    </source>
</evidence>